<dbReference type="Proteomes" id="UP000065151">
    <property type="component" value="Chromosome"/>
</dbReference>
<dbReference type="InterPro" id="IPR011701">
    <property type="entry name" value="MFS"/>
</dbReference>
<dbReference type="Pfam" id="PF07690">
    <property type="entry name" value="MFS_1"/>
    <property type="match status" value="1"/>
</dbReference>
<keyword evidence="4 6" id="KW-1133">Transmembrane helix</keyword>
<organism evidence="7">
    <name type="scientific">Pseudarthrobacter sulfonivorans</name>
    <dbReference type="NCBI Taxonomy" id="121292"/>
    <lineage>
        <taxon>Bacteria</taxon>
        <taxon>Bacillati</taxon>
        <taxon>Actinomycetota</taxon>
        <taxon>Actinomycetes</taxon>
        <taxon>Micrococcales</taxon>
        <taxon>Micrococcaceae</taxon>
        <taxon>Pseudarthrobacter</taxon>
    </lineage>
</organism>
<dbReference type="GO" id="GO:0016020">
    <property type="term" value="C:membrane"/>
    <property type="evidence" value="ECO:0007669"/>
    <property type="project" value="UniProtKB-SubCell"/>
</dbReference>
<feature type="transmembrane region" description="Helical" evidence="6">
    <location>
        <begin position="65"/>
        <end position="86"/>
    </location>
</feature>
<dbReference type="SUPFAM" id="SSF103473">
    <property type="entry name" value="MFS general substrate transporter"/>
    <property type="match status" value="1"/>
</dbReference>
<feature type="transmembrane region" description="Helical" evidence="6">
    <location>
        <begin position="186"/>
        <end position="206"/>
    </location>
</feature>
<evidence type="ECO:0000256" key="3">
    <source>
        <dbReference type="ARBA" id="ARBA00022692"/>
    </source>
</evidence>
<gene>
    <name evidence="7" type="ORF">AU252_01150</name>
</gene>
<comment type="subcellular location">
    <subcellularLocation>
        <location evidence="1">Membrane</location>
        <topology evidence="1">Multi-pass membrane protein</topology>
    </subcellularLocation>
</comment>
<reference evidence="7 8" key="1">
    <citation type="submission" date="2015-12" db="EMBL/GenBank/DDBJ databases">
        <authorList>
            <person name="Shamseldin A."/>
            <person name="Moawad H."/>
            <person name="Abd El-Rahim W.M."/>
            <person name="Sadowsky M.J."/>
        </authorList>
    </citation>
    <scope>NUCLEOTIDE SEQUENCE [LARGE SCALE GENOMIC DNA]</scope>
    <source>
        <strain evidence="7 8">Ar51</strain>
    </source>
</reference>
<evidence type="ECO:0000256" key="5">
    <source>
        <dbReference type="ARBA" id="ARBA00023136"/>
    </source>
</evidence>
<feature type="transmembrane region" description="Helical" evidence="6">
    <location>
        <begin position="134"/>
        <end position="153"/>
    </location>
</feature>
<dbReference type="KEGG" id="psul:AU252_01150"/>
<accession>A0A0U3QJY2</accession>
<evidence type="ECO:0000313" key="8">
    <source>
        <dbReference type="Proteomes" id="UP000065151"/>
    </source>
</evidence>
<evidence type="ECO:0008006" key="9">
    <source>
        <dbReference type="Google" id="ProtNLM"/>
    </source>
</evidence>
<dbReference type="GO" id="GO:0022857">
    <property type="term" value="F:transmembrane transporter activity"/>
    <property type="evidence" value="ECO:0007669"/>
    <property type="project" value="InterPro"/>
</dbReference>
<evidence type="ECO:0000313" key="7">
    <source>
        <dbReference type="EMBL" id="ALV39941.1"/>
    </source>
</evidence>
<dbReference type="EMBL" id="CP013747">
    <property type="protein sequence ID" value="ALV39941.1"/>
    <property type="molecule type" value="Genomic_DNA"/>
</dbReference>
<sequence length="267" mass="28461">MILMTGLPAVVVGVIAYFYITDTPDKARWLTPAQASAISAEIEAETDPQAKKHSSMKGAFNNPKLWLLAFASMGIIYGLYGVGFFLPTMIAGFGKQFGTNFSGMETSLLISVPYAFAAVGMILWARSSARRGDFGWHIMIMMMVGAFGILLSAYSSTPWMTMIGVTLCAVGVISSMPLVWGLPMRILSGTAAAAGLALINTLANFGGFAGPMLTGWLRELSGGPQLPFTAMAIILLLSGATFVYVQRVYRAEKATDIAAAKESVEAR</sequence>
<keyword evidence="5 6" id="KW-0472">Membrane</keyword>
<feature type="transmembrane region" description="Helical" evidence="6">
    <location>
        <begin position="226"/>
        <end position="245"/>
    </location>
</feature>
<name>A0A0U3QJY2_9MICC</name>
<proteinExistence type="predicted"/>
<dbReference type="STRING" id="121292.AU252_01150"/>
<protein>
    <recommendedName>
        <fullName evidence="9">Major facilitator superfamily (MFS) profile domain-containing protein</fullName>
    </recommendedName>
</protein>
<evidence type="ECO:0000256" key="2">
    <source>
        <dbReference type="ARBA" id="ARBA00022448"/>
    </source>
</evidence>
<keyword evidence="2" id="KW-0813">Transport</keyword>
<dbReference type="PANTHER" id="PTHR43791:SF36">
    <property type="entry name" value="TRANSPORTER, PUTATIVE (AFU_ORTHOLOGUE AFUA_6G08340)-RELATED"/>
    <property type="match status" value="1"/>
</dbReference>
<evidence type="ECO:0000256" key="1">
    <source>
        <dbReference type="ARBA" id="ARBA00004141"/>
    </source>
</evidence>
<dbReference type="RefSeq" id="WP_058929157.1">
    <property type="nucleotide sequence ID" value="NZ_CP013747.1"/>
</dbReference>
<evidence type="ECO:0000256" key="4">
    <source>
        <dbReference type="ARBA" id="ARBA00022989"/>
    </source>
</evidence>
<feature type="transmembrane region" description="Helical" evidence="6">
    <location>
        <begin position="106"/>
        <end position="125"/>
    </location>
</feature>
<evidence type="ECO:0000256" key="6">
    <source>
        <dbReference type="SAM" id="Phobius"/>
    </source>
</evidence>
<keyword evidence="3 6" id="KW-0812">Transmembrane</keyword>
<dbReference type="AlphaFoldDB" id="A0A0U3QJY2"/>
<dbReference type="InterPro" id="IPR036259">
    <property type="entry name" value="MFS_trans_sf"/>
</dbReference>
<dbReference type="Gene3D" id="1.20.1250.20">
    <property type="entry name" value="MFS general substrate transporter like domains"/>
    <property type="match status" value="1"/>
</dbReference>
<dbReference type="PANTHER" id="PTHR43791">
    <property type="entry name" value="PERMEASE-RELATED"/>
    <property type="match status" value="1"/>
</dbReference>
<feature type="transmembrane region" description="Helical" evidence="6">
    <location>
        <begin position="159"/>
        <end position="179"/>
    </location>
</feature>